<dbReference type="PANTHER" id="PTHR42811">
    <property type="entry name" value="SERINE ACETYLTRANSFERASE"/>
    <property type="match status" value="1"/>
</dbReference>
<sequence>MKGTEMGYEHSPSDLSDSSSEDDMCNDELFHEIRNTALEVEKMEELLEPLLRSTILHPQSVCLASMVARTVVYRLFQSCAGGAYSQYERLVEMFINSMESNDLELGNTMLEAVRHDLIACVNRDPACESALEVLLYYKGFASLVVHRAARRNWLKEISPKGGSGLSERILASQGTSLSKHVSLWLQSLTSAAFGVDIHPAAEIGAGVVIDHATGLVVGETATVGNNCTFLHGVTLGGTGKAHGDRHPKVGHNVLIGAGASVLGNIRIGDSSKIGAASVVLKSIPSGCTAVGSPARIIGFAERKPGKSVDSALSEIVPIQNLTQDYEDDVQGETGTETTARSTSDSSIDTITELPQQKMKPLSRMEQMHSGKTWNKDSFRCFPCKDLPTGAISIKCLNKLLSNHCSEDEIGEIYISLLKIQYLDSKPCLGYVKGSTFTQHFAEVAAKHTKLNTHQCQDIVSTALHLSTNTKK</sequence>
<accession>A0AAD3CPS5</accession>
<feature type="domain" description="Serine acetyltransferase N-terminal" evidence="8">
    <location>
        <begin position="29"/>
        <end position="141"/>
    </location>
</feature>
<dbReference type="InterPro" id="IPR042122">
    <property type="entry name" value="Ser_AcTrfase_N_sf"/>
</dbReference>
<name>A0AAD3CPS5_9STRA</name>
<comment type="similarity">
    <text evidence="2">Belongs to the transferase hexapeptide repeat family.</text>
</comment>
<dbReference type="EC" id="2.3.1.30" evidence="3"/>
<feature type="region of interest" description="Disordered" evidence="7">
    <location>
        <begin position="1"/>
        <end position="23"/>
    </location>
</feature>
<keyword evidence="10" id="KW-1185">Reference proteome</keyword>
<dbReference type="SMART" id="SM00971">
    <property type="entry name" value="SATase_N"/>
    <property type="match status" value="1"/>
</dbReference>
<dbReference type="SUPFAM" id="SSF51161">
    <property type="entry name" value="Trimeric LpxA-like enzymes"/>
    <property type="match status" value="1"/>
</dbReference>
<keyword evidence="6" id="KW-0012">Acyltransferase</keyword>
<evidence type="ECO:0000313" key="10">
    <source>
        <dbReference type="Proteomes" id="UP001054902"/>
    </source>
</evidence>
<dbReference type="EMBL" id="BLLK01000038">
    <property type="protein sequence ID" value="GFH49584.1"/>
    <property type="molecule type" value="Genomic_DNA"/>
</dbReference>
<dbReference type="InterPro" id="IPR018357">
    <property type="entry name" value="Hexapep_transf_CS"/>
</dbReference>
<dbReference type="GO" id="GO:0009001">
    <property type="term" value="F:serine O-acetyltransferase activity"/>
    <property type="evidence" value="ECO:0007669"/>
    <property type="project" value="UniProtKB-EC"/>
</dbReference>
<dbReference type="Gene3D" id="1.10.3130.10">
    <property type="entry name" value="serine acetyltransferase, domain 1"/>
    <property type="match status" value="1"/>
</dbReference>
<evidence type="ECO:0000256" key="4">
    <source>
        <dbReference type="ARBA" id="ARBA00022605"/>
    </source>
</evidence>
<dbReference type="InterPro" id="IPR045304">
    <property type="entry name" value="LbH_SAT"/>
</dbReference>
<organism evidence="9 10">
    <name type="scientific">Chaetoceros tenuissimus</name>
    <dbReference type="NCBI Taxonomy" id="426638"/>
    <lineage>
        <taxon>Eukaryota</taxon>
        <taxon>Sar</taxon>
        <taxon>Stramenopiles</taxon>
        <taxon>Ochrophyta</taxon>
        <taxon>Bacillariophyta</taxon>
        <taxon>Coscinodiscophyceae</taxon>
        <taxon>Chaetocerotophycidae</taxon>
        <taxon>Chaetocerotales</taxon>
        <taxon>Chaetocerotaceae</taxon>
        <taxon>Chaetoceros</taxon>
    </lineage>
</organism>
<dbReference type="Gene3D" id="2.160.10.10">
    <property type="entry name" value="Hexapeptide repeat proteins"/>
    <property type="match status" value="1"/>
</dbReference>
<dbReference type="Proteomes" id="UP001054902">
    <property type="component" value="Unassembled WGS sequence"/>
</dbReference>
<dbReference type="GO" id="GO:0005737">
    <property type="term" value="C:cytoplasm"/>
    <property type="evidence" value="ECO:0007669"/>
    <property type="project" value="InterPro"/>
</dbReference>
<gene>
    <name evidence="9" type="ORF">CTEN210_06060</name>
</gene>
<evidence type="ECO:0000256" key="5">
    <source>
        <dbReference type="ARBA" id="ARBA00022679"/>
    </source>
</evidence>
<dbReference type="InterPro" id="IPR001451">
    <property type="entry name" value="Hexapep"/>
</dbReference>
<comment type="caution">
    <text evidence="9">The sequence shown here is derived from an EMBL/GenBank/DDBJ whole genome shotgun (WGS) entry which is preliminary data.</text>
</comment>
<feature type="region of interest" description="Disordered" evidence="7">
    <location>
        <begin position="327"/>
        <end position="346"/>
    </location>
</feature>
<dbReference type="GO" id="GO:0006535">
    <property type="term" value="P:cysteine biosynthetic process from serine"/>
    <property type="evidence" value="ECO:0007669"/>
    <property type="project" value="InterPro"/>
</dbReference>
<evidence type="ECO:0000313" key="9">
    <source>
        <dbReference type="EMBL" id="GFH49584.1"/>
    </source>
</evidence>
<evidence type="ECO:0000256" key="6">
    <source>
        <dbReference type="ARBA" id="ARBA00023315"/>
    </source>
</evidence>
<evidence type="ECO:0000256" key="3">
    <source>
        <dbReference type="ARBA" id="ARBA00013266"/>
    </source>
</evidence>
<evidence type="ECO:0000256" key="2">
    <source>
        <dbReference type="ARBA" id="ARBA00007274"/>
    </source>
</evidence>
<dbReference type="InterPro" id="IPR053376">
    <property type="entry name" value="Serine_acetyltransferase"/>
</dbReference>
<keyword evidence="4" id="KW-0028">Amino-acid biosynthesis</keyword>
<dbReference type="InterPro" id="IPR010493">
    <property type="entry name" value="Ser_AcTrfase_N"/>
</dbReference>
<evidence type="ECO:0000259" key="8">
    <source>
        <dbReference type="SMART" id="SM00971"/>
    </source>
</evidence>
<reference evidence="9 10" key="1">
    <citation type="journal article" date="2021" name="Sci. Rep.">
        <title>The genome of the diatom Chaetoceros tenuissimus carries an ancient integrated fragment of an extant virus.</title>
        <authorList>
            <person name="Hongo Y."/>
            <person name="Kimura K."/>
            <person name="Takaki Y."/>
            <person name="Yoshida Y."/>
            <person name="Baba S."/>
            <person name="Kobayashi G."/>
            <person name="Nagasaki K."/>
            <person name="Hano T."/>
            <person name="Tomaru Y."/>
        </authorList>
    </citation>
    <scope>NUCLEOTIDE SEQUENCE [LARGE SCALE GENOMIC DNA]</scope>
    <source>
        <strain evidence="9 10">NIES-3715</strain>
    </source>
</reference>
<dbReference type="NCBIfam" id="NF041874">
    <property type="entry name" value="EPS_EpsC"/>
    <property type="match status" value="1"/>
</dbReference>
<comment type="pathway">
    <text evidence="1">Amino-acid biosynthesis; L-cysteine biosynthesis; L-cysteine from L-serine: step 1/2.</text>
</comment>
<keyword evidence="5" id="KW-0808">Transferase</keyword>
<proteinExistence type="inferred from homology"/>
<dbReference type="Pfam" id="PF06426">
    <property type="entry name" value="SATase_N"/>
    <property type="match status" value="1"/>
</dbReference>
<dbReference type="PROSITE" id="PS00101">
    <property type="entry name" value="HEXAPEP_TRANSFERASES"/>
    <property type="match status" value="1"/>
</dbReference>
<dbReference type="FunFam" id="2.160.10.10:FF:000002">
    <property type="entry name" value="Serine acetyltransferase"/>
    <property type="match status" value="1"/>
</dbReference>
<dbReference type="AlphaFoldDB" id="A0AAD3CPS5"/>
<evidence type="ECO:0000256" key="1">
    <source>
        <dbReference type="ARBA" id="ARBA00004876"/>
    </source>
</evidence>
<dbReference type="Pfam" id="PF00132">
    <property type="entry name" value="Hexapep"/>
    <property type="match status" value="1"/>
</dbReference>
<protein>
    <recommendedName>
        <fullName evidence="3">serine O-acetyltransferase</fullName>
        <ecNumber evidence="3">2.3.1.30</ecNumber>
    </recommendedName>
</protein>
<dbReference type="InterPro" id="IPR011004">
    <property type="entry name" value="Trimer_LpxA-like_sf"/>
</dbReference>
<dbReference type="CDD" id="cd03354">
    <property type="entry name" value="LbH_SAT"/>
    <property type="match status" value="1"/>
</dbReference>
<evidence type="ECO:0000256" key="7">
    <source>
        <dbReference type="SAM" id="MobiDB-lite"/>
    </source>
</evidence>